<feature type="transmembrane region" description="Helical" evidence="6">
    <location>
        <begin position="338"/>
        <end position="357"/>
    </location>
</feature>
<dbReference type="GO" id="GO:0006857">
    <property type="term" value="P:oligopeptide transport"/>
    <property type="evidence" value="ECO:0007669"/>
    <property type="project" value="InterPro"/>
</dbReference>
<dbReference type="Pfam" id="PF00854">
    <property type="entry name" value="PTR2"/>
    <property type="match status" value="1"/>
</dbReference>
<keyword evidence="3 6" id="KW-0812">Transmembrane</keyword>
<name>A0A2P5BZA1_TREOI</name>
<evidence type="ECO:0000256" key="6">
    <source>
        <dbReference type="SAM" id="Phobius"/>
    </source>
</evidence>
<sequence>MEDEKSDLEDGLLQNESSGLYTRDGSVDINGNSVLKQNTGNWKACYFILGTECCERLAFYGISTNLVNYLTNKLHEGNVSAARNVTSWQGTCYITPLIGAILADAYWGRYWTITAFSTIYFIGMCALTLSASAPALGPAECIGSVCPPATVAQSAVFLFGLYLVALGTGGIKPCVSTFGADQFDNTDSKERVSKGSFFNWFYFTIYIGMLISSTFVVWIQDNIGWGLGFGIPALFMGVAVAGFLSGTHLYRFQKPEGSPVTRMCQVLVASCRKWNLAVPKESSLLYETRDKSSVKHTETLKCLDKAAVISDAEISRADLYNPWKLCTVSQVEEFKTMVLLFPLWATGIAFSAVYAQVSSTFVEQGMMMETTIGSFSIPPASLIIVDVITVLSLLPIYDRVIVPIARKFTGKEKGFSELQRMGIGLFISVLCMSAAAIVEINRLRLAKDLDLVHKKIAIPFTILWQVPQYFLMAIAVIFMYIGQLEFFYEQAPVAMRSICSAITLSTISLGYYLSSFLLTIVTYFTTKNGKVGWIPDNLNEGHLDYFFWLLAGLSFLNLLIYIVLAMKFKQKKASQGFPKEV</sequence>
<dbReference type="SUPFAM" id="SSF103473">
    <property type="entry name" value="MFS general substrate transporter"/>
    <property type="match status" value="1"/>
</dbReference>
<dbReference type="EMBL" id="JXTC01000436">
    <property type="protein sequence ID" value="PON54120.1"/>
    <property type="molecule type" value="Genomic_DNA"/>
</dbReference>
<dbReference type="Gene3D" id="1.20.1250.20">
    <property type="entry name" value="MFS general substrate transporter like domains"/>
    <property type="match status" value="1"/>
</dbReference>
<dbReference type="InterPro" id="IPR018456">
    <property type="entry name" value="PTR2_symporter_CS"/>
</dbReference>
<dbReference type="Proteomes" id="UP000237000">
    <property type="component" value="Unassembled WGS sequence"/>
</dbReference>
<dbReference type="InterPro" id="IPR036259">
    <property type="entry name" value="MFS_trans_sf"/>
</dbReference>
<dbReference type="PROSITE" id="PS01022">
    <property type="entry name" value="PTR2_1"/>
    <property type="match status" value="1"/>
</dbReference>
<feature type="transmembrane region" description="Helical" evidence="6">
    <location>
        <begin position="151"/>
        <end position="171"/>
    </location>
</feature>
<evidence type="ECO:0000313" key="7">
    <source>
        <dbReference type="EMBL" id="PON54120.1"/>
    </source>
</evidence>
<keyword evidence="5 6" id="KW-0472">Membrane</keyword>
<feature type="transmembrane region" description="Helical" evidence="6">
    <location>
        <begin position="502"/>
        <end position="525"/>
    </location>
</feature>
<feature type="transmembrane region" description="Helical" evidence="6">
    <location>
        <begin position="545"/>
        <end position="564"/>
    </location>
</feature>
<proteinExistence type="inferred from homology"/>
<dbReference type="InParanoid" id="A0A2P5BZA1"/>
<keyword evidence="8" id="KW-1185">Reference proteome</keyword>
<evidence type="ECO:0000256" key="3">
    <source>
        <dbReference type="ARBA" id="ARBA00022692"/>
    </source>
</evidence>
<comment type="similarity">
    <text evidence="2">Belongs to the major facilitator superfamily. Proton-dependent oligopeptide transporter (POT/PTR) (TC 2.A.17) family.</text>
</comment>
<evidence type="ECO:0000256" key="5">
    <source>
        <dbReference type="ARBA" id="ARBA00023136"/>
    </source>
</evidence>
<feature type="transmembrane region" description="Helical" evidence="6">
    <location>
        <begin position="377"/>
        <end position="397"/>
    </location>
</feature>
<reference evidence="8" key="1">
    <citation type="submission" date="2016-06" db="EMBL/GenBank/DDBJ databases">
        <title>Parallel loss of symbiosis genes in relatives of nitrogen-fixing non-legume Parasponia.</title>
        <authorList>
            <person name="Van Velzen R."/>
            <person name="Holmer R."/>
            <person name="Bu F."/>
            <person name="Rutten L."/>
            <person name="Van Zeijl A."/>
            <person name="Liu W."/>
            <person name="Santuari L."/>
            <person name="Cao Q."/>
            <person name="Sharma T."/>
            <person name="Shen D."/>
            <person name="Roswanjaya Y."/>
            <person name="Wardhani T."/>
            <person name="Kalhor M.S."/>
            <person name="Jansen J."/>
            <person name="Van den Hoogen J."/>
            <person name="Gungor B."/>
            <person name="Hartog M."/>
            <person name="Hontelez J."/>
            <person name="Verver J."/>
            <person name="Yang W.-C."/>
            <person name="Schijlen E."/>
            <person name="Repin R."/>
            <person name="Schilthuizen M."/>
            <person name="Schranz E."/>
            <person name="Heidstra R."/>
            <person name="Miyata K."/>
            <person name="Fedorova E."/>
            <person name="Kohlen W."/>
            <person name="Bisseling T."/>
            <person name="Smit S."/>
            <person name="Geurts R."/>
        </authorList>
    </citation>
    <scope>NUCLEOTIDE SEQUENCE [LARGE SCALE GENOMIC DNA]</scope>
    <source>
        <strain evidence="8">cv. RG33-2</strain>
    </source>
</reference>
<accession>A0A2P5BZA1</accession>
<comment type="subcellular location">
    <subcellularLocation>
        <location evidence="1">Membrane</location>
        <topology evidence="1">Multi-pass membrane protein</topology>
    </subcellularLocation>
</comment>
<organism evidence="7 8">
    <name type="scientific">Trema orientale</name>
    <name type="common">Charcoal tree</name>
    <name type="synonym">Celtis orientalis</name>
    <dbReference type="NCBI Taxonomy" id="63057"/>
    <lineage>
        <taxon>Eukaryota</taxon>
        <taxon>Viridiplantae</taxon>
        <taxon>Streptophyta</taxon>
        <taxon>Embryophyta</taxon>
        <taxon>Tracheophyta</taxon>
        <taxon>Spermatophyta</taxon>
        <taxon>Magnoliopsida</taxon>
        <taxon>eudicotyledons</taxon>
        <taxon>Gunneridae</taxon>
        <taxon>Pentapetalae</taxon>
        <taxon>rosids</taxon>
        <taxon>fabids</taxon>
        <taxon>Rosales</taxon>
        <taxon>Cannabaceae</taxon>
        <taxon>Trema</taxon>
    </lineage>
</organism>
<feature type="transmembrane region" description="Helical" evidence="6">
    <location>
        <begin position="225"/>
        <end position="244"/>
    </location>
</feature>
<feature type="transmembrane region" description="Helical" evidence="6">
    <location>
        <begin position="418"/>
        <end position="438"/>
    </location>
</feature>
<gene>
    <name evidence="7" type="primary">TorNPF49</name>
    <name evidence="7" type="ORF">TorRG33x02_303570</name>
</gene>
<evidence type="ECO:0000256" key="4">
    <source>
        <dbReference type="ARBA" id="ARBA00022989"/>
    </source>
</evidence>
<evidence type="ECO:0000256" key="1">
    <source>
        <dbReference type="ARBA" id="ARBA00004141"/>
    </source>
</evidence>
<evidence type="ECO:0000313" key="8">
    <source>
        <dbReference type="Proteomes" id="UP000237000"/>
    </source>
</evidence>
<dbReference type="GO" id="GO:0022857">
    <property type="term" value="F:transmembrane transporter activity"/>
    <property type="evidence" value="ECO:0007669"/>
    <property type="project" value="InterPro"/>
</dbReference>
<protein>
    <submittedName>
        <fullName evidence="7">Proton-dependent oligopeptide transporter</fullName>
    </submittedName>
</protein>
<evidence type="ECO:0000256" key="2">
    <source>
        <dbReference type="ARBA" id="ARBA00005982"/>
    </source>
</evidence>
<comment type="caution">
    <text evidence="7">The sequence shown here is derived from an EMBL/GenBank/DDBJ whole genome shotgun (WGS) entry which is preliminary data.</text>
</comment>
<dbReference type="InterPro" id="IPR000109">
    <property type="entry name" value="POT_fam"/>
</dbReference>
<dbReference type="PANTHER" id="PTHR11654">
    <property type="entry name" value="OLIGOPEPTIDE TRANSPORTER-RELATED"/>
    <property type="match status" value="1"/>
</dbReference>
<dbReference type="GO" id="GO:0016020">
    <property type="term" value="C:membrane"/>
    <property type="evidence" value="ECO:0007669"/>
    <property type="project" value="UniProtKB-SubCell"/>
</dbReference>
<feature type="transmembrane region" description="Helical" evidence="6">
    <location>
        <begin position="110"/>
        <end position="131"/>
    </location>
</feature>
<dbReference type="OrthoDB" id="8904098at2759"/>
<feature type="transmembrane region" description="Helical" evidence="6">
    <location>
        <begin position="197"/>
        <end position="219"/>
    </location>
</feature>
<feature type="transmembrane region" description="Helical" evidence="6">
    <location>
        <begin position="458"/>
        <end position="481"/>
    </location>
</feature>
<keyword evidence="4 6" id="KW-1133">Transmembrane helix</keyword>
<dbReference type="AlphaFoldDB" id="A0A2P5BZA1"/>